<gene>
    <name evidence="2" type="ORF">EVAR_38439_1</name>
</gene>
<sequence>MEGGRGPPARIRRTQAARRGRGRAACAAPRPRLPTPVTEALNNITFDAPLLLYFIFRPVPPLRCAALKIVECDESVSSTTQYKRYEPPSPAAGARSISRSRHADRLNFAIHLGPLTRRPPDTFRLGMLFAGDSLLRPITIFPFGPLLAMAL</sequence>
<keyword evidence="3" id="KW-1185">Reference proteome</keyword>
<feature type="compositionally biased region" description="Basic residues" evidence="1">
    <location>
        <begin position="10"/>
        <end position="22"/>
    </location>
</feature>
<organism evidence="2 3">
    <name type="scientific">Eumeta variegata</name>
    <name type="common">Bagworm moth</name>
    <name type="synonym">Eumeta japonica</name>
    <dbReference type="NCBI Taxonomy" id="151549"/>
    <lineage>
        <taxon>Eukaryota</taxon>
        <taxon>Metazoa</taxon>
        <taxon>Ecdysozoa</taxon>
        <taxon>Arthropoda</taxon>
        <taxon>Hexapoda</taxon>
        <taxon>Insecta</taxon>
        <taxon>Pterygota</taxon>
        <taxon>Neoptera</taxon>
        <taxon>Endopterygota</taxon>
        <taxon>Lepidoptera</taxon>
        <taxon>Glossata</taxon>
        <taxon>Ditrysia</taxon>
        <taxon>Tineoidea</taxon>
        <taxon>Psychidae</taxon>
        <taxon>Oiketicinae</taxon>
        <taxon>Eumeta</taxon>
    </lineage>
</organism>
<name>A0A4C1WYT7_EUMVA</name>
<evidence type="ECO:0000256" key="1">
    <source>
        <dbReference type="SAM" id="MobiDB-lite"/>
    </source>
</evidence>
<accession>A0A4C1WYT7</accession>
<dbReference type="EMBL" id="BGZK01000679">
    <property type="protein sequence ID" value="GBP55842.1"/>
    <property type="molecule type" value="Genomic_DNA"/>
</dbReference>
<evidence type="ECO:0000313" key="2">
    <source>
        <dbReference type="EMBL" id="GBP55842.1"/>
    </source>
</evidence>
<dbReference type="AlphaFoldDB" id="A0A4C1WYT7"/>
<comment type="caution">
    <text evidence="2">The sequence shown here is derived from an EMBL/GenBank/DDBJ whole genome shotgun (WGS) entry which is preliminary data.</text>
</comment>
<evidence type="ECO:0000313" key="3">
    <source>
        <dbReference type="Proteomes" id="UP000299102"/>
    </source>
</evidence>
<proteinExistence type="predicted"/>
<reference evidence="2 3" key="1">
    <citation type="journal article" date="2019" name="Commun. Biol.">
        <title>The bagworm genome reveals a unique fibroin gene that provides high tensile strength.</title>
        <authorList>
            <person name="Kono N."/>
            <person name="Nakamura H."/>
            <person name="Ohtoshi R."/>
            <person name="Tomita M."/>
            <person name="Numata K."/>
            <person name="Arakawa K."/>
        </authorList>
    </citation>
    <scope>NUCLEOTIDE SEQUENCE [LARGE SCALE GENOMIC DNA]</scope>
</reference>
<dbReference type="Proteomes" id="UP000299102">
    <property type="component" value="Unassembled WGS sequence"/>
</dbReference>
<feature type="region of interest" description="Disordered" evidence="1">
    <location>
        <begin position="1"/>
        <end position="31"/>
    </location>
</feature>
<protein>
    <submittedName>
        <fullName evidence="2">Uncharacterized protein</fullName>
    </submittedName>
</protein>